<sequence>MRVRAKRIWLSLLSMTYSPPHVRPNTRDDVIDIYSDEEEPKEDLEEVSVGGW</sequence>
<organism evidence="1 2">
    <name type="scientific">Lupinus albus</name>
    <name type="common">White lupine</name>
    <name type="synonym">Lupinus termis</name>
    <dbReference type="NCBI Taxonomy" id="3870"/>
    <lineage>
        <taxon>Eukaryota</taxon>
        <taxon>Viridiplantae</taxon>
        <taxon>Streptophyta</taxon>
        <taxon>Embryophyta</taxon>
        <taxon>Tracheophyta</taxon>
        <taxon>Spermatophyta</taxon>
        <taxon>Magnoliopsida</taxon>
        <taxon>eudicotyledons</taxon>
        <taxon>Gunneridae</taxon>
        <taxon>Pentapetalae</taxon>
        <taxon>rosids</taxon>
        <taxon>fabids</taxon>
        <taxon>Fabales</taxon>
        <taxon>Fabaceae</taxon>
        <taxon>Papilionoideae</taxon>
        <taxon>50 kb inversion clade</taxon>
        <taxon>genistoids sensu lato</taxon>
        <taxon>core genistoids</taxon>
        <taxon>Genisteae</taxon>
        <taxon>Lupinus</taxon>
    </lineage>
</organism>
<evidence type="ECO:0000313" key="2">
    <source>
        <dbReference type="Proteomes" id="UP000447434"/>
    </source>
</evidence>
<accession>A0A6A4R8L2</accession>
<gene>
    <name evidence="1" type="ORF">Lalb_Chr01g0015421</name>
</gene>
<protein>
    <submittedName>
        <fullName evidence="1">Uncharacterized protein</fullName>
    </submittedName>
</protein>
<dbReference type="AlphaFoldDB" id="A0A6A4R8L2"/>
<reference evidence="2" key="1">
    <citation type="journal article" date="2020" name="Nat. Commun.">
        <title>Genome sequence of the cluster root forming white lupin.</title>
        <authorList>
            <person name="Hufnagel B."/>
            <person name="Marques A."/>
            <person name="Soriano A."/>
            <person name="Marques L."/>
            <person name="Divol F."/>
            <person name="Doumas P."/>
            <person name="Sallet E."/>
            <person name="Mancinotti D."/>
            <person name="Carrere S."/>
            <person name="Marande W."/>
            <person name="Arribat S."/>
            <person name="Keller J."/>
            <person name="Huneau C."/>
            <person name="Blein T."/>
            <person name="Aime D."/>
            <person name="Laguerre M."/>
            <person name="Taylor J."/>
            <person name="Schubert V."/>
            <person name="Nelson M."/>
            <person name="Geu-Flores F."/>
            <person name="Crespi M."/>
            <person name="Gallardo-Guerrero K."/>
            <person name="Delaux P.-M."/>
            <person name="Salse J."/>
            <person name="Berges H."/>
            <person name="Guyot R."/>
            <person name="Gouzy J."/>
            <person name="Peret B."/>
        </authorList>
    </citation>
    <scope>NUCLEOTIDE SEQUENCE [LARGE SCALE GENOMIC DNA]</scope>
    <source>
        <strain evidence="2">cv. Amiga</strain>
    </source>
</reference>
<name>A0A6A4R8L2_LUPAL</name>
<keyword evidence="2" id="KW-1185">Reference proteome</keyword>
<evidence type="ECO:0000313" key="1">
    <source>
        <dbReference type="EMBL" id="KAE9621496.1"/>
    </source>
</evidence>
<dbReference type="EMBL" id="WOCE01000001">
    <property type="protein sequence ID" value="KAE9621496.1"/>
    <property type="molecule type" value="Genomic_DNA"/>
</dbReference>
<proteinExistence type="predicted"/>
<comment type="caution">
    <text evidence="1">The sequence shown here is derived from an EMBL/GenBank/DDBJ whole genome shotgun (WGS) entry which is preliminary data.</text>
</comment>
<dbReference type="Proteomes" id="UP000447434">
    <property type="component" value="Chromosome 1"/>
</dbReference>